<dbReference type="SUPFAM" id="SSF53474">
    <property type="entry name" value="alpha/beta-Hydrolases"/>
    <property type="match status" value="1"/>
</dbReference>
<dbReference type="GO" id="GO:0016787">
    <property type="term" value="F:hydrolase activity"/>
    <property type="evidence" value="ECO:0007669"/>
    <property type="project" value="UniProtKB-KW"/>
</dbReference>
<dbReference type="EMBL" id="QFVT01000001">
    <property type="protein sequence ID" value="PYC49415.1"/>
    <property type="molecule type" value="Genomic_DNA"/>
</dbReference>
<protein>
    <submittedName>
        <fullName evidence="2">Alpha/beta hydrolase</fullName>
    </submittedName>
</protein>
<reference evidence="2 3" key="1">
    <citation type="submission" date="2018-05" db="EMBL/GenBank/DDBJ databases">
        <title>Oceanovita maritima gen. nov., sp. nov., a marine bacterium in the family Rhodobacteraceae isolated from surface seawater of Lundu port Xiamen, China.</title>
        <authorList>
            <person name="Hetharua B.H."/>
            <person name="Min D."/>
            <person name="Liao H."/>
            <person name="Tian Y."/>
        </authorList>
    </citation>
    <scope>NUCLEOTIDE SEQUENCE [LARGE SCALE GENOMIC DNA]</scope>
    <source>
        <strain evidence="2 3">FSX-11</strain>
    </source>
</reference>
<sequence>MGVAALFVLNGARQTHALMIKVRAINPMQGKTVTISTGQLHYVERGTGPSILLIHGLGGQQGNFDLGMIDALAKDYRVVAMDRPGMGYSERPEDMAANLRAQADYAVEVIDVLGLGKPLVVGHSLGGGTALALALDHPQKTRGLALLAPVTRAVDSAPEAFKALGIKNRALRWLVSETLAAPASVKNSAKTMDLIFGPDAVPEEYTRNGGLLGLRPVCFRNTCRDFQHVQDDLPEMEARYDEIKVPVALLFGTADRVLDHTEHGVHLCAMHPHFSLDLIEGAGHMLPTVYPEACADFVRKIDALTTVPTGANQSTDR</sequence>
<dbReference type="Proteomes" id="UP000248012">
    <property type="component" value="Unassembled WGS sequence"/>
</dbReference>
<dbReference type="Pfam" id="PF00561">
    <property type="entry name" value="Abhydrolase_1"/>
    <property type="match status" value="1"/>
</dbReference>
<dbReference type="InterPro" id="IPR000073">
    <property type="entry name" value="AB_hydrolase_1"/>
</dbReference>
<dbReference type="InterPro" id="IPR029058">
    <property type="entry name" value="AB_hydrolase_fold"/>
</dbReference>
<accession>A0A2V4MRK6</accession>
<dbReference type="InterPro" id="IPR050266">
    <property type="entry name" value="AB_hydrolase_sf"/>
</dbReference>
<dbReference type="Gene3D" id="3.40.50.1820">
    <property type="entry name" value="alpha/beta hydrolase"/>
    <property type="match status" value="1"/>
</dbReference>
<name>A0A2V4MRK6_9RHOB</name>
<keyword evidence="3" id="KW-1185">Reference proteome</keyword>
<evidence type="ECO:0000313" key="3">
    <source>
        <dbReference type="Proteomes" id="UP000248012"/>
    </source>
</evidence>
<gene>
    <name evidence="2" type="ORF">DI396_00670</name>
</gene>
<proteinExistence type="predicted"/>
<feature type="domain" description="AB hydrolase-1" evidence="1">
    <location>
        <begin position="49"/>
        <end position="285"/>
    </location>
</feature>
<dbReference type="PRINTS" id="PR00111">
    <property type="entry name" value="ABHYDROLASE"/>
</dbReference>
<dbReference type="AlphaFoldDB" id="A0A2V4MRK6"/>
<dbReference type="PRINTS" id="PR00412">
    <property type="entry name" value="EPOXHYDRLASE"/>
</dbReference>
<keyword evidence="2" id="KW-0378">Hydrolase</keyword>
<dbReference type="OrthoDB" id="9815441at2"/>
<evidence type="ECO:0000259" key="1">
    <source>
        <dbReference type="Pfam" id="PF00561"/>
    </source>
</evidence>
<evidence type="ECO:0000313" key="2">
    <source>
        <dbReference type="EMBL" id="PYC49415.1"/>
    </source>
</evidence>
<organism evidence="2 3">
    <name type="scientific">Litorivita pollutaquae</name>
    <dbReference type="NCBI Taxonomy" id="2200892"/>
    <lineage>
        <taxon>Bacteria</taxon>
        <taxon>Pseudomonadati</taxon>
        <taxon>Pseudomonadota</taxon>
        <taxon>Alphaproteobacteria</taxon>
        <taxon>Rhodobacterales</taxon>
        <taxon>Paracoccaceae</taxon>
        <taxon>Litorivita</taxon>
    </lineage>
</organism>
<comment type="caution">
    <text evidence="2">The sequence shown here is derived from an EMBL/GenBank/DDBJ whole genome shotgun (WGS) entry which is preliminary data.</text>
</comment>
<dbReference type="PANTHER" id="PTHR43798">
    <property type="entry name" value="MONOACYLGLYCEROL LIPASE"/>
    <property type="match status" value="1"/>
</dbReference>
<dbReference type="InterPro" id="IPR000639">
    <property type="entry name" value="Epox_hydrolase-like"/>
</dbReference>